<proteinExistence type="predicted"/>
<accession>A0A1M4YXF0</accession>
<dbReference type="Pfam" id="PF13711">
    <property type="entry name" value="DUF4160"/>
    <property type="match status" value="1"/>
</dbReference>
<reference evidence="1 2" key="1">
    <citation type="submission" date="2016-11" db="EMBL/GenBank/DDBJ databases">
        <authorList>
            <person name="Jaros S."/>
            <person name="Januszkiewicz K."/>
            <person name="Wedrychowicz H."/>
        </authorList>
    </citation>
    <scope>NUCLEOTIDE SEQUENCE [LARGE SCALE GENOMIC DNA]</scope>
    <source>
        <strain evidence="1 2">DSM 19980</strain>
    </source>
</reference>
<dbReference type="EMBL" id="FQUJ01000007">
    <property type="protein sequence ID" value="SHF10410.1"/>
    <property type="molecule type" value="Genomic_DNA"/>
</dbReference>
<name>A0A1M4YXF0_9GAMM</name>
<dbReference type="OrthoDB" id="122670at2"/>
<dbReference type="InterPro" id="IPR025427">
    <property type="entry name" value="DUF4160"/>
</dbReference>
<evidence type="ECO:0008006" key="3">
    <source>
        <dbReference type="Google" id="ProtNLM"/>
    </source>
</evidence>
<evidence type="ECO:0000313" key="1">
    <source>
        <dbReference type="EMBL" id="SHF10410.1"/>
    </source>
</evidence>
<dbReference type="RefSeq" id="WP_072821908.1">
    <property type="nucleotide sequence ID" value="NZ_FQUJ01000007.1"/>
</dbReference>
<dbReference type="Proteomes" id="UP000184346">
    <property type="component" value="Unassembled WGS sequence"/>
</dbReference>
<keyword evidence="2" id="KW-1185">Reference proteome</keyword>
<sequence length="82" mass="9236">MPTILRFDGLRAVIYPDDHRPAHVHVIGNGGEAVFILNCPDGPPELRESYRFSSSELNRIASALLEKLPALCAKWREIHGHY</sequence>
<dbReference type="AlphaFoldDB" id="A0A1M4YXF0"/>
<protein>
    <recommendedName>
        <fullName evidence="3">DUF4160 domain-containing protein</fullName>
    </recommendedName>
</protein>
<evidence type="ECO:0000313" key="2">
    <source>
        <dbReference type="Proteomes" id="UP000184346"/>
    </source>
</evidence>
<gene>
    <name evidence="1" type="ORF">SAMN02745148_01782</name>
</gene>
<organism evidence="1 2">
    <name type="scientific">Modicisalibacter ilicicola DSM 19980</name>
    <dbReference type="NCBI Taxonomy" id="1121942"/>
    <lineage>
        <taxon>Bacteria</taxon>
        <taxon>Pseudomonadati</taxon>
        <taxon>Pseudomonadota</taxon>
        <taxon>Gammaproteobacteria</taxon>
        <taxon>Oceanospirillales</taxon>
        <taxon>Halomonadaceae</taxon>
        <taxon>Modicisalibacter</taxon>
    </lineage>
</organism>